<protein>
    <submittedName>
        <fullName evidence="2">Molybdenum cofactor biosynthesis protein MoaC /MOSC-domain-containing protein</fullName>
    </submittedName>
</protein>
<accession>A0A8B4S502</accession>
<dbReference type="GO" id="GO:0003824">
    <property type="term" value="F:catalytic activity"/>
    <property type="evidence" value="ECO:0007669"/>
    <property type="project" value="InterPro"/>
</dbReference>
<dbReference type="RefSeq" id="WP_003075828.1">
    <property type="nucleotide sequence ID" value="NZ_BBJZ01000002.1"/>
</dbReference>
<dbReference type="InterPro" id="IPR052716">
    <property type="entry name" value="MOSC_domain"/>
</dbReference>
<dbReference type="InterPro" id="IPR011037">
    <property type="entry name" value="Pyrv_Knase-like_insert_dom_sf"/>
</dbReference>
<organism evidence="2 3">
    <name type="scientific">Comamonas testosteroni</name>
    <name type="common">Pseudomonas testosteroni</name>
    <dbReference type="NCBI Taxonomy" id="285"/>
    <lineage>
        <taxon>Bacteria</taxon>
        <taxon>Pseudomonadati</taxon>
        <taxon>Pseudomonadota</taxon>
        <taxon>Betaproteobacteria</taxon>
        <taxon>Burkholderiales</taxon>
        <taxon>Comamonadaceae</taxon>
        <taxon>Comamonas</taxon>
    </lineage>
</organism>
<dbReference type="EMBL" id="UFXL01000001">
    <property type="protein sequence ID" value="SUY78222.1"/>
    <property type="molecule type" value="Genomic_DNA"/>
</dbReference>
<dbReference type="PROSITE" id="PS51340">
    <property type="entry name" value="MOSC"/>
    <property type="match status" value="1"/>
</dbReference>
<proteinExistence type="predicted"/>
<dbReference type="GO" id="GO:0030170">
    <property type="term" value="F:pyridoxal phosphate binding"/>
    <property type="evidence" value="ECO:0007669"/>
    <property type="project" value="InterPro"/>
</dbReference>
<dbReference type="Proteomes" id="UP000255070">
    <property type="component" value="Unassembled WGS sequence"/>
</dbReference>
<reference evidence="2 3" key="1">
    <citation type="submission" date="2018-06" db="EMBL/GenBank/DDBJ databases">
        <authorList>
            <consortium name="Pathogen Informatics"/>
            <person name="Doyle S."/>
        </authorList>
    </citation>
    <scope>NUCLEOTIDE SEQUENCE [LARGE SCALE GENOMIC DNA]</scope>
    <source>
        <strain evidence="2 3">NCTC10698</strain>
    </source>
</reference>
<dbReference type="Gene3D" id="2.40.33.20">
    <property type="entry name" value="PK beta-barrel domain-like"/>
    <property type="match status" value="1"/>
</dbReference>
<dbReference type="GO" id="GO:0030151">
    <property type="term" value="F:molybdenum ion binding"/>
    <property type="evidence" value="ECO:0007669"/>
    <property type="project" value="InterPro"/>
</dbReference>
<dbReference type="InterPro" id="IPR005302">
    <property type="entry name" value="MoCF_Sase_C"/>
</dbReference>
<dbReference type="PANTHER" id="PTHR36930">
    <property type="entry name" value="METAL-SULFUR CLUSTER BIOSYNTHESIS PROTEINS YUAD-RELATED"/>
    <property type="match status" value="1"/>
</dbReference>
<keyword evidence="3" id="KW-1185">Reference proteome</keyword>
<dbReference type="GeneID" id="63998755"/>
<evidence type="ECO:0000259" key="1">
    <source>
        <dbReference type="PROSITE" id="PS51340"/>
    </source>
</evidence>
<name>A0A8B4S502_COMTE</name>
<gene>
    <name evidence="2" type="ORF">NCTC10698_03135</name>
</gene>
<dbReference type="SUPFAM" id="SSF50800">
    <property type="entry name" value="PK beta-barrel domain-like"/>
    <property type="match status" value="1"/>
</dbReference>
<dbReference type="Pfam" id="PF03473">
    <property type="entry name" value="MOSC"/>
    <property type="match status" value="1"/>
</dbReference>
<sequence length="190" mass="20443">MPETLTTTVQAVHQDSNHRFSKQAVPTIALQSGLGVVGDAHYGAKVQHRSRVKANPDQPNLRQVHLISANLFAHLATLGFQVQAGQLGENITLTDTAGLDWYALISLPVDTQLNFAQGPVLQLTGLRNPCVQIDNYQKGLLAAMLDKTADGQWVRKTGVMAVVLQGGTVQAGDSVNVQLPAAPHRPMERV</sequence>
<comment type="caution">
    <text evidence="2">The sequence shown here is derived from an EMBL/GenBank/DDBJ whole genome shotgun (WGS) entry which is preliminary data.</text>
</comment>
<evidence type="ECO:0000313" key="3">
    <source>
        <dbReference type="Proteomes" id="UP000255070"/>
    </source>
</evidence>
<evidence type="ECO:0000313" key="2">
    <source>
        <dbReference type="EMBL" id="SUY78222.1"/>
    </source>
</evidence>
<feature type="domain" description="MOSC" evidence="1">
    <location>
        <begin position="23"/>
        <end position="178"/>
    </location>
</feature>
<dbReference type="AlphaFoldDB" id="A0A8B4S502"/>
<dbReference type="PANTHER" id="PTHR36930:SF1">
    <property type="entry name" value="MOSC DOMAIN-CONTAINING PROTEIN"/>
    <property type="match status" value="1"/>
</dbReference>